<sequence>MTDIHYADINTAEMYQLEKLNQILSSATEAPFYKKRYKGIELPLKNIGELSALPVIDKQSLCSEGQTCNNALFTRTTGGFYTFSTGGTSGRMTFARYGLDEFSEICEGTAYGLAACGIAPGDVVANCIRAGAFWTGFLVTYRALEQVRCNILPITDNQPIERTLEFLEMMRPNTLFGISPTLVQIAQEACRRKVNLNIEKVGFASTPLTTQQQDYLTAVWPDATFHSAGYGAAEVGPIGFQCKHCTGTQHHILQPHCIVERDDDGGIIATSLIRTMQPAIRMKVGDNIEWIDEPCPCGRTSPRFKLLQRSDEILEFNHDAMSLEQIGSCLGKFKQLAPVFQVRLELNGNEIDIIIRVEAGDCEAVDDYELASNVYRCLSEDIETLGKNREKNNIRAVKVLVVPTGGIPRIEATGKIRRVIDKRF</sequence>
<organism evidence="2 3">
    <name type="scientific">Maridesulfovibrio hydrothermalis AM13 = DSM 14728</name>
    <dbReference type="NCBI Taxonomy" id="1121451"/>
    <lineage>
        <taxon>Bacteria</taxon>
        <taxon>Pseudomonadati</taxon>
        <taxon>Thermodesulfobacteriota</taxon>
        <taxon>Desulfovibrionia</taxon>
        <taxon>Desulfovibrionales</taxon>
        <taxon>Desulfovibrionaceae</taxon>
        <taxon>Maridesulfovibrio</taxon>
    </lineage>
</organism>
<keyword evidence="3" id="KW-1185">Reference proteome</keyword>
<dbReference type="InterPro" id="IPR045851">
    <property type="entry name" value="AMP-bd_C_sf"/>
</dbReference>
<dbReference type="PANTHER" id="PTHR43845:SF1">
    <property type="entry name" value="BLR5969 PROTEIN"/>
    <property type="match status" value="1"/>
</dbReference>
<dbReference type="Proteomes" id="UP000010808">
    <property type="component" value="Chromosome"/>
</dbReference>
<evidence type="ECO:0000313" key="2">
    <source>
        <dbReference type="EMBL" id="CCO24125.1"/>
    </source>
</evidence>
<proteinExistence type="predicted"/>
<dbReference type="Gene3D" id="3.40.50.12780">
    <property type="entry name" value="N-terminal domain of ligase-like"/>
    <property type="match status" value="1"/>
</dbReference>
<dbReference type="OrthoDB" id="580775at2"/>
<dbReference type="InterPro" id="IPR042099">
    <property type="entry name" value="ANL_N_sf"/>
</dbReference>
<gene>
    <name evidence="2" type="ORF">DESAM_21852</name>
</gene>
<feature type="domain" description="AMP-dependent ligase C-terminal" evidence="1">
    <location>
        <begin position="325"/>
        <end position="423"/>
    </location>
</feature>
<reference evidence="2 3" key="1">
    <citation type="submission" date="2012-10" db="EMBL/GenBank/DDBJ databases">
        <authorList>
            <person name="Genoscope - CEA"/>
        </authorList>
    </citation>
    <scope>NUCLEOTIDE SEQUENCE [LARGE SCALE GENOMIC DNA]</scope>
    <source>
        <strain evidence="3">AM13 / DSM 14728</strain>
    </source>
</reference>
<dbReference type="AlphaFoldDB" id="L0RD48"/>
<evidence type="ECO:0000313" key="3">
    <source>
        <dbReference type="Proteomes" id="UP000010808"/>
    </source>
</evidence>
<dbReference type="eggNOG" id="COG1541">
    <property type="taxonomic scope" value="Bacteria"/>
</dbReference>
<dbReference type="PATRIC" id="fig|1121451.3.peg.2083"/>
<dbReference type="PANTHER" id="PTHR43845">
    <property type="entry name" value="BLR5969 PROTEIN"/>
    <property type="match status" value="1"/>
</dbReference>
<dbReference type="SUPFAM" id="SSF56801">
    <property type="entry name" value="Acetyl-CoA synthetase-like"/>
    <property type="match status" value="1"/>
</dbReference>
<dbReference type="Pfam" id="PF14535">
    <property type="entry name" value="AMP-binding_C_2"/>
    <property type="match status" value="1"/>
</dbReference>
<dbReference type="KEGG" id="dhy:DESAM_21852"/>
<accession>L0RD48</accession>
<dbReference type="STRING" id="1121451.DESAM_21852"/>
<name>L0RD48_9BACT</name>
<dbReference type="RefSeq" id="WP_015336726.1">
    <property type="nucleotide sequence ID" value="NC_020055.1"/>
</dbReference>
<dbReference type="Gene3D" id="3.30.300.30">
    <property type="match status" value="1"/>
</dbReference>
<protein>
    <submittedName>
        <fullName evidence="2">Two-component fusion protein (N:acyl-CoA reductase-C:coenzyme F390 synthetase)</fullName>
    </submittedName>
</protein>
<dbReference type="HOGENOM" id="CLU_035301_1_1_7"/>
<dbReference type="EMBL" id="FO203522">
    <property type="protein sequence ID" value="CCO24125.1"/>
    <property type="molecule type" value="Genomic_DNA"/>
</dbReference>
<dbReference type="InterPro" id="IPR028154">
    <property type="entry name" value="AMP-dep_Lig_C"/>
</dbReference>
<evidence type="ECO:0000259" key="1">
    <source>
        <dbReference type="Pfam" id="PF14535"/>
    </source>
</evidence>